<evidence type="ECO:0000256" key="3">
    <source>
        <dbReference type="ARBA" id="ARBA00023110"/>
    </source>
</evidence>
<dbReference type="GO" id="GO:0003755">
    <property type="term" value="F:peptidyl-prolyl cis-trans isomerase activity"/>
    <property type="evidence" value="ECO:0007669"/>
    <property type="project" value="UniProtKB-UniRule"/>
</dbReference>
<dbReference type="InterPro" id="IPR001179">
    <property type="entry name" value="PPIase_FKBP_dom"/>
</dbReference>
<evidence type="ECO:0000313" key="8">
    <source>
        <dbReference type="EMBL" id="MBL3656653.1"/>
    </source>
</evidence>
<evidence type="ECO:0000256" key="6">
    <source>
        <dbReference type="RuleBase" id="RU003915"/>
    </source>
</evidence>
<feature type="domain" description="PPIase FKBP-type" evidence="7">
    <location>
        <begin position="215"/>
        <end position="317"/>
    </location>
</feature>
<organism evidence="8 9">
    <name type="scientific">Fulvivirga sediminis</name>
    <dbReference type="NCBI Taxonomy" id="2803949"/>
    <lineage>
        <taxon>Bacteria</taxon>
        <taxon>Pseudomonadati</taxon>
        <taxon>Bacteroidota</taxon>
        <taxon>Cytophagia</taxon>
        <taxon>Cytophagales</taxon>
        <taxon>Fulvivirgaceae</taxon>
        <taxon>Fulvivirga</taxon>
    </lineage>
</organism>
<keyword evidence="9" id="KW-1185">Reference proteome</keyword>
<gene>
    <name evidence="8" type="ORF">JL102_10960</name>
</gene>
<evidence type="ECO:0000256" key="2">
    <source>
        <dbReference type="ARBA" id="ARBA00006577"/>
    </source>
</evidence>
<evidence type="ECO:0000256" key="4">
    <source>
        <dbReference type="ARBA" id="ARBA00023235"/>
    </source>
</evidence>
<protein>
    <recommendedName>
        <fullName evidence="6">Peptidyl-prolyl cis-trans isomerase</fullName>
        <ecNumber evidence="6">5.2.1.8</ecNumber>
    </recommendedName>
</protein>
<dbReference type="RefSeq" id="WP_202244438.1">
    <property type="nucleotide sequence ID" value="NZ_JAESIY010000005.1"/>
</dbReference>
<name>A0A937F9T5_9BACT</name>
<dbReference type="AlphaFoldDB" id="A0A937F9T5"/>
<dbReference type="SUPFAM" id="SSF54534">
    <property type="entry name" value="FKBP-like"/>
    <property type="match status" value="2"/>
</dbReference>
<evidence type="ECO:0000256" key="5">
    <source>
        <dbReference type="PROSITE-ProRule" id="PRU00277"/>
    </source>
</evidence>
<dbReference type="PANTHER" id="PTHR43811:SF19">
    <property type="entry name" value="39 KDA FK506-BINDING NUCLEAR PROTEIN"/>
    <property type="match status" value="1"/>
</dbReference>
<evidence type="ECO:0000256" key="1">
    <source>
        <dbReference type="ARBA" id="ARBA00000971"/>
    </source>
</evidence>
<reference evidence="8" key="1">
    <citation type="submission" date="2021-01" db="EMBL/GenBank/DDBJ databases">
        <title>Fulvivirga kasyanovii gen. nov., sp nov., a novel member of the phylum Bacteroidetes isolated from seawater in a mussel farm.</title>
        <authorList>
            <person name="Zhao L.-H."/>
            <person name="Wang Z.-J."/>
        </authorList>
    </citation>
    <scope>NUCLEOTIDE SEQUENCE</scope>
    <source>
        <strain evidence="8">2943</strain>
    </source>
</reference>
<feature type="domain" description="PPIase FKBP-type" evidence="7">
    <location>
        <begin position="80"/>
        <end position="168"/>
    </location>
</feature>
<keyword evidence="4 5" id="KW-0413">Isomerase</keyword>
<accession>A0A937F9T5</accession>
<keyword evidence="3 5" id="KW-0697">Rotamase</keyword>
<evidence type="ECO:0000259" key="7">
    <source>
        <dbReference type="PROSITE" id="PS50059"/>
    </source>
</evidence>
<dbReference type="InterPro" id="IPR046357">
    <property type="entry name" value="PPIase_dom_sf"/>
</dbReference>
<dbReference type="EMBL" id="JAESIY010000005">
    <property type="protein sequence ID" value="MBL3656653.1"/>
    <property type="molecule type" value="Genomic_DNA"/>
</dbReference>
<dbReference type="Proteomes" id="UP000659388">
    <property type="component" value="Unassembled WGS sequence"/>
</dbReference>
<comment type="caution">
    <text evidence="8">The sequence shown here is derived from an EMBL/GenBank/DDBJ whole genome shotgun (WGS) entry which is preliminary data.</text>
</comment>
<dbReference type="EC" id="5.2.1.8" evidence="6"/>
<dbReference type="Gene3D" id="3.10.50.40">
    <property type="match status" value="2"/>
</dbReference>
<comment type="similarity">
    <text evidence="2 6">Belongs to the FKBP-type PPIase family.</text>
</comment>
<dbReference type="PROSITE" id="PS50059">
    <property type="entry name" value="FKBP_PPIASE"/>
    <property type="match status" value="2"/>
</dbReference>
<sequence length="317" mass="35947">MFLGIEIAKKVVNTARVIIFSLLIISCSLDDSELTDQINADNEKIEAYLTANNINATKDNSGIYYQELSTNSTGTSVNNNDVLYILYTIQTLDGKILEQSSDSIAVPFYHNYQSVIPLGLDYGMQLMKSGEKFRFFIPSTLAYEEYSNSNFFDAYTNFIMDVELVEIKNKASIYLEEKDKIRSFLDQKDLDDENLENDLYYSVIKEGRGKRPSPKSSVTINFVRKYLDGTIIEQTSSSPITFQLSNNEAVEGLERGILKMKEGGKALVIMPSRLGFDESLQVFPTKLRTHLLKDKIIFSSVEPFSPLIYEVELLQVL</sequence>
<comment type="catalytic activity">
    <reaction evidence="1 5 6">
        <text>[protein]-peptidylproline (omega=180) = [protein]-peptidylproline (omega=0)</text>
        <dbReference type="Rhea" id="RHEA:16237"/>
        <dbReference type="Rhea" id="RHEA-COMP:10747"/>
        <dbReference type="Rhea" id="RHEA-COMP:10748"/>
        <dbReference type="ChEBI" id="CHEBI:83833"/>
        <dbReference type="ChEBI" id="CHEBI:83834"/>
        <dbReference type="EC" id="5.2.1.8"/>
    </reaction>
</comment>
<dbReference type="PANTHER" id="PTHR43811">
    <property type="entry name" value="FKBP-TYPE PEPTIDYL-PROLYL CIS-TRANS ISOMERASE FKPA"/>
    <property type="match status" value="1"/>
</dbReference>
<dbReference type="Pfam" id="PF00254">
    <property type="entry name" value="FKBP_C"/>
    <property type="match status" value="2"/>
</dbReference>
<proteinExistence type="inferred from homology"/>
<evidence type="ECO:0000313" key="9">
    <source>
        <dbReference type="Proteomes" id="UP000659388"/>
    </source>
</evidence>